<evidence type="ECO:0000313" key="6">
    <source>
        <dbReference type="Proteomes" id="UP000238762"/>
    </source>
</evidence>
<comment type="caution">
    <text evidence="5">The sequence shown here is derived from an EMBL/GenBank/DDBJ whole genome shotgun (WGS) entry which is preliminary data.</text>
</comment>
<feature type="region of interest" description="Disordered" evidence="3">
    <location>
        <begin position="1"/>
        <end position="23"/>
    </location>
</feature>
<dbReference type="RefSeq" id="WP_106288778.1">
    <property type="nucleotide sequence ID" value="NZ_CAWNTC010000038.1"/>
</dbReference>
<dbReference type="InterPro" id="IPR002123">
    <property type="entry name" value="Plipid/glycerol_acylTrfase"/>
</dbReference>
<dbReference type="SUPFAM" id="SSF69593">
    <property type="entry name" value="Glycerol-3-phosphate (1)-acyltransferase"/>
    <property type="match status" value="1"/>
</dbReference>
<reference evidence="5 6" key="1">
    <citation type="submission" date="2018-02" db="EMBL/GenBank/DDBJ databases">
        <authorList>
            <person name="Cohen D.B."/>
            <person name="Kent A.D."/>
        </authorList>
    </citation>
    <scope>NUCLEOTIDE SEQUENCE [LARGE SCALE GENOMIC DNA]</scope>
    <source>
        <strain evidence="5 6">CCAP 1448/3</strain>
    </source>
</reference>
<evidence type="ECO:0000256" key="1">
    <source>
        <dbReference type="ARBA" id="ARBA00022679"/>
    </source>
</evidence>
<dbReference type="OrthoDB" id="9803035at2"/>
<evidence type="ECO:0000259" key="4">
    <source>
        <dbReference type="SMART" id="SM00563"/>
    </source>
</evidence>
<evidence type="ECO:0000313" key="5">
    <source>
        <dbReference type="EMBL" id="PSB02825.1"/>
    </source>
</evidence>
<dbReference type="GO" id="GO:0006654">
    <property type="term" value="P:phosphatidic acid biosynthetic process"/>
    <property type="evidence" value="ECO:0007669"/>
    <property type="project" value="TreeGrafter"/>
</dbReference>
<dbReference type="EMBL" id="PVWJ01000048">
    <property type="protein sequence ID" value="PSB02825.1"/>
    <property type="molecule type" value="Genomic_DNA"/>
</dbReference>
<dbReference type="PANTHER" id="PTHR10434">
    <property type="entry name" value="1-ACYL-SN-GLYCEROL-3-PHOSPHATE ACYLTRANSFERASE"/>
    <property type="match status" value="1"/>
</dbReference>
<protein>
    <submittedName>
        <fullName evidence="5">1-acyl-sn-glycerol-3-phosphate acyltransferase</fullName>
    </submittedName>
</protein>
<dbReference type="SMART" id="SM00563">
    <property type="entry name" value="PlsC"/>
    <property type="match status" value="1"/>
</dbReference>
<dbReference type="PANTHER" id="PTHR10434:SF11">
    <property type="entry name" value="1-ACYL-SN-GLYCEROL-3-PHOSPHATE ACYLTRANSFERASE"/>
    <property type="match status" value="1"/>
</dbReference>
<dbReference type="GO" id="GO:0003841">
    <property type="term" value="F:1-acylglycerol-3-phosphate O-acyltransferase activity"/>
    <property type="evidence" value="ECO:0007669"/>
    <property type="project" value="TreeGrafter"/>
</dbReference>
<accession>A0A2T1C3H5</accession>
<sequence length="253" mass="28024">MDKSSPVQLNVSPAAINPTQTPETERITSHISPWLTAIAYPLGKYLVLPSYFSKIEIIGQEHLPRTGPVIIAPTHRSRWDSLIVPYAVGHHVIKRHLRFMVSANEMKGIQGWFIRRLGGFPVDTEQPGIGSFRHTVELLLAGEMLVIFPEGNIFRDNQLSSLKPGLVRMACHAQAKIDSKAQEGVKIVPMSIRYSQAAPKFGCQVKIHIGAPLEVNEFDVKKSMKVATQRLTTALETSLMDLDLANPPLFVGT</sequence>
<keyword evidence="1 5" id="KW-0808">Transferase</keyword>
<dbReference type="Pfam" id="PF01553">
    <property type="entry name" value="Acyltransferase"/>
    <property type="match status" value="1"/>
</dbReference>
<reference evidence="5 6" key="2">
    <citation type="submission" date="2018-03" db="EMBL/GenBank/DDBJ databases">
        <title>The ancient ancestry and fast evolution of plastids.</title>
        <authorList>
            <person name="Moore K.R."/>
            <person name="Magnabosco C."/>
            <person name="Momper L."/>
            <person name="Gold D.A."/>
            <person name="Bosak T."/>
            <person name="Fournier G.P."/>
        </authorList>
    </citation>
    <scope>NUCLEOTIDE SEQUENCE [LARGE SCALE GENOMIC DNA]</scope>
    <source>
        <strain evidence="5 6">CCAP 1448/3</strain>
    </source>
</reference>
<evidence type="ECO:0000256" key="2">
    <source>
        <dbReference type="ARBA" id="ARBA00023315"/>
    </source>
</evidence>
<dbReference type="Proteomes" id="UP000238762">
    <property type="component" value="Unassembled WGS sequence"/>
</dbReference>
<dbReference type="AlphaFoldDB" id="A0A2T1C3H5"/>
<feature type="domain" description="Phospholipid/glycerol acyltransferase" evidence="4">
    <location>
        <begin position="69"/>
        <end position="195"/>
    </location>
</feature>
<evidence type="ECO:0000256" key="3">
    <source>
        <dbReference type="SAM" id="MobiDB-lite"/>
    </source>
</evidence>
<feature type="compositionally biased region" description="Polar residues" evidence="3">
    <location>
        <begin position="1"/>
        <end position="22"/>
    </location>
</feature>
<keyword evidence="2 5" id="KW-0012">Acyltransferase</keyword>
<organism evidence="5 6">
    <name type="scientific">Merismopedia glauca CCAP 1448/3</name>
    <dbReference type="NCBI Taxonomy" id="1296344"/>
    <lineage>
        <taxon>Bacteria</taxon>
        <taxon>Bacillati</taxon>
        <taxon>Cyanobacteriota</taxon>
        <taxon>Cyanophyceae</taxon>
        <taxon>Synechococcales</taxon>
        <taxon>Merismopediaceae</taxon>
        <taxon>Merismopedia</taxon>
    </lineage>
</organism>
<gene>
    <name evidence="5" type="ORF">C7B64_11410</name>
</gene>
<name>A0A2T1C3H5_9CYAN</name>
<proteinExistence type="predicted"/>
<keyword evidence="6" id="KW-1185">Reference proteome</keyword>